<comment type="caution">
    <text evidence="2">The sequence shown here is derived from an EMBL/GenBank/DDBJ whole genome shotgun (WGS) entry which is preliminary data.</text>
</comment>
<keyword evidence="1" id="KW-0812">Transmembrane</keyword>
<feature type="transmembrane region" description="Helical" evidence="1">
    <location>
        <begin position="75"/>
        <end position="94"/>
    </location>
</feature>
<feature type="transmembrane region" description="Helical" evidence="1">
    <location>
        <begin position="7"/>
        <end position="25"/>
    </location>
</feature>
<dbReference type="RefSeq" id="WP_122925995.1">
    <property type="nucleotide sequence ID" value="NZ_RHHU01000017.1"/>
</dbReference>
<dbReference type="Proteomes" id="UP000269573">
    <property type="component" value="Unassembled WGS sequence"/>
</dbReference>
<proteinExistence type="predicted"/>
<dbReference type="AlphaFoldDB" id="A0A3M8CXI7"/>
<reference evidence="2 3" key="1">
    <citation type="submission" date="2018-10" db="EMBL/GenBank/DDBJ databases">
        <title>Phylogenomics of Brevibacillus.</title>
        <authorList>
            <person name="Dunlap C."/>
        </authorList>
    </citation>
    <scope>NUCLEOTIDE SEQUENCE [LARGE SCALE GENOMIC DNA]</scope>
    <source>
        <strain evidence="2 3">JCM 15774</strain>
    </source>
</reference>
<dbReference type="EMBL" id="RHHU01000017">
    <property type="protein sequence ID" value="RNB80484.1"/>
    <property type="molecule type" value="Genomic_DNA"/>
</dbReference>
<name>A0A3M8CXI7_9BACL</name>
<evidence type="ECO:0000313" key="3">
    <source>
        <dbReference type="Proteomes" id="UP000269573"/>
    </source>
</evidence>
<evidence type="ECO:0000313" key="2">
    <source>
        <dbReference type="EMBL" id="RNB80484.1"/>
    </source>
</evidence>
<keyword evidence="1" id="KW-1133">Transmembrane helix</keyword>
<evidence type="ECO:0000256" key="1">
    <source>
        <dbReference type="SAM" id="Phobius"/>
    </source>
</evidence>
<protein>
    <recommendedName>
        <fullName evidence="4">DUF4181 domain-containing protein</fullName>
    </recommendedName>
</protein>
<keyword evidence="1" id="KW-0472">Membrane</keyword>
<feature type="transmembrane region" description="Helical" evidence="1">
    <location>
        <begin position="37"/>
        <end position="54"/>
    </location>
</feature>
<gene>
    <name evidence="2" type="ORF">EDM59_24435</name>
</gene>
<evidence type="ECO:0008006" key="4">
    <source>
        <dbReference type="Google" id="ProtNLM"/>
    </source>
</evidence>
<keyword evidence="3" id="KW-1185">Reference proteome</keyword>
<accession>A0A3M8CXI7</accession>
<sequence>MGVLLELLRIVMLMMLMGAGMAALLHQLYASLGFDSVNGWLLGIAVYLWLFILYRNKWQFSGWYKGKSRQKLPRNLVIGLMICSIILVVLAPIAG</sequence>
<organism evidence="2 3">
    <name type="scientific">Brevibacillus nitrificans</name>
    <dbReference type="NCBI Taxonomy" id="651560"/>
    <lineage>
        <taxon>Bacteria</taxon>
        <taxon>Bacillati</taxon>
        <taxon>Bacillota</taxon>
        <taxon>Bacilli</taxon>
        <taxon>Bacillales</taxon>
        <taxon>Paenibacillaceae</taxon>
        <taxon>Brevibacillus</taxon>
    </lineage>
</organism>